<dbReference type="PANTHER" id="PTHR14226:SF29">
    <property type="entry name" value="NEUROPATHY TARGET ESTERASE SWS"/>
    <property type="match status" value="1"/>
</dbReference>
<accession>A0A366D1M1</accession>
<keyword evidence="1 4" id="KW-0378">Hydrolase</keyword>
<dbReference type="PROSITE" id="PS51635">
    <property type="entry name" value="PNPLA"/>
    <property type="match status" value="1"/>
</dbReference>
<dbReference type="PROSITE" id="PS51257">
    <property type="entry name" value="PROKAR_LIPOPROTEIN"/>
    <property type="match status" value="1"/>
</dbReference>
<feature type="active site" description="Proton acceptor" evidence="4">
    <location>
        <position position="196"/>
    </location>
</feature>
<dbReference type="InterPro" id="IPR050301">
    <property type="entry name" value="NTE"/>
</dbReference>
<dbReference type="GO" id="GO:0016042">
    <property type="term" value="P:lipid catabolic process"/>
    <property type="evidence" value="ECO:0007669"/>
    <property type="project" value="UniProtKB-UniRule"/>
</dbReference>
<keyword evidence="7" id="KW-1185">Reference proteome</keyword>
<dbReference type="InterPro" id="IPR002641">
    <property type="entry name" value="PNPLA_dom"/>
</dbReference>
<keyword evidence="2 4" id="KW-0442">Lipid degradation</keyword>
<feature type="short sequence motif" description="DGA/G" evidence="4">
    <location>
        <begin position="196"/>
        <end position="198"/>
    </location>
</feature>
<evidence type="ECO:0000256" key="1">
    <source>
        <dbReference type="ARBA" id="ARBA00022801"/>
    </source>
</evidence>
<evidence type="ECO:0000256" key="3">
    <source>
        <dbReference type="ARBA" id="ARBA00023098"/>
    </source>
</evidence>
<evidence type="ECO:0000259" key="5">
    <source>
        <dbReference type="PROSITE" id="PS51635"/>
    </source>
</evidence>
<sequence length="301" mass="32151">MINRQIRFISLVMLSLWLLVGCAKDNHYQQLHITKQMAVEPLQTDNQTLAIAFGGGGLRGYMHLGVIKALHEHGIKADLVTGSSAGSVAATLYASGQSYDKLESILMAFSEYDLMDFVLSKQGLVNGQNLADWINASVPQQTLSAMSIPIGITATDMTDLESVLITDGNPGQAVQTSSSIPGAFIPVQHNEHLLVDGGVLNVVPVHYARAMGADMVIAVDIYCGNQPAADKTSIGVQLATFRLLACRLSEDEIMSADLVVRPSYEPKGSGVSSSKQVGVEAGYQAMMAKMPELKSLLGQVD</sequence>
<dbReference type="Gene3D" id="3.40.1090.10">
    <property type="entry name" value="Cytosolic phospholipase A2 catalytic domain"/>
    <property type="match status" value="2"/>
</dbReference>
<dbReference type="EMBL" id="QNRF01000003">
    <property type="protein sequence ID" value="RBO83977.1"/>
    <property type="molecule type" value="Genomic_DNA"/>
</dbReference>
<dbReference type="SUPFAM" id="SSF52151">
    <property type="entry name" value="FabD/lysophospholipase-like"/>
    <property type="match status" value="1"/>
</dbReference>
<dbReference type="PANTHER" id="PTHR14226">
    <property type="entry name" value="NEUROPATHY TARGET ESTERASE/SWISS CHEESE D.MELANOGASTER"/>
    <property type="match status" value="1"/>
</dbReference>
<dbReference type="RefSeq" id="WP_113873958.1">
    <property type="nucleotide sequence ID" value="NZ_QNRF01000003.1"/>
</dbReference>
<evidence type="ECO:0000256" key="2">
    <source>
        <dbReference type="ARBA" id="ARBA00022963"/>
    </source>
</evidence>
<dbReference type="GO" id="GO:0016787">
    <property type="term" value="F:hydrolase activity"/>
    <property type="evidence" value="ECO:0007669"/>
    <property type="project" value="UniProtKB-UniRule"/>
</dbReference>
<dbReference type="Proteomes" id="UP000252086">
    <property type="component" value="Unassembled WGS sequence"/>
</dbReference>
<feature type="domain" description="PNPLA" evidence="5">
    <location>
        <begin position="51"/>
        <end position="209"/>
    </location>
</feature>
<name>A0A366D1M1_9GAMM</name>
<proteinExistence type="predicted"/>
<reference evidence="6 7" key="1">
    <citation type="submission" date="2018-06" db="EMBL/GenBank/DDBJ databases">
        <title>Genomic Encyclopedia of Type Strains, Phase III (KMG-III): the genomes of soil and plant-associated and newly described type strains.</title>
        <authorList>
            <person name="Whitman W."/>
        </authorList>
    </citation>
    <scope>NUCLEOTIDE SEQUENCE [LARGE SCALE GENOMIC DNA]</scope>
    <source>
        <strain evidence="6 7">CECT 7732</strain>
    </source>
</reference>
<feature type="short sequence motif" description="GXGXXG" evidence="4">
    <location>
        <begin position="55"/>
        <end position="60"/>
    </location>
</feature>
<dbReference type="InterPro" id="IPR016035">
    <property type="entry name" value="Acyl_Trfase/lysoPLipase"/>
</dbReference>
<dbReference type="Pfam" id="PF01734">
    <property type="entry name" value="Patatin"/>
    <property type="match status" value="1"/>
</dbReference>
<comment type="caution">
    <text evidence="6">The sequence shown here is derived from an EMBL/GenBank/DDBJ whole genome shotgun (WGS) entry which is preliminary data.</text>
</comment>
<gene>
    <name evidence="6" type="ORF">DFP76_103251</name>
</gene>
<evidence type="ECO:0000256" key="4">
    <source>
        <dbReference type="PROSITE-ProRule" id="PRU01161"/>
    </source>
</evidence>
<feature type="short sequence motif" description="GXSXG" evidence="4">
    <location>
        <begin position="82"/>
        <end position="86"/>
    </location>
</feature>
<organism evidence="6 7">
    <name type="scientific">Marinomonas aquiplantarum</name>
    <dbReference type="NCBI Taxonomy" id="491951"/>
    <lineage>
        <taxon>Bacteria</taxon>
        <taxon>Pseudomonadati</taxon>
        <taxon>Pseudomonadota</taxon>
        <taxon>Gammaproteobacteria</taxon>
        <taxon>Oceanospirillales</taxon>
        <taxon>Oceanospirillaceae</taxon>
        <taxon>Marinomonas</taxon>
    </lineage>
</organism>
<protein>
    <submittedName>
        <fullName evidence="6">NTE family protein</fullName>
    </submittedName>
</protein>
<keyword evidence="3 4" id="KW-0443">Lipid metabolism</keyword>
<dbReference type="OrthoDB" id="5290098at2"/>
<evidence type="ECO:0000313" key="7">
    <source>
        <dbReference type="Proteomes" id="UP000252086"/>
    </source>
</evidence>
<evidence type="ECO:0000313" key="6">
    <source>
        <dbReference type="EMBL" id="RBO83977.1"/>
    </source>
</evidence>
<feature type="active site" description="Nucleophile" evidence="4">
    <location>
        <position position="84"/>
    </location>
</feature>
<dbReference type="AlphaFoldDB" id="A0A366D1M1"/>